<evidence type="ECO:0000256" key="8">
    <source>
        <dbReference type="ARBA" id="ARBA00023212"/>
    </source>
</evidence>
<name>A0ABQ9K214_9CUCU</name>
<evidence type="ECO:0000256" key="4">
    <source>
        <dbReference type="ARBA" id="ARBA00022701"/>
    </source>
</evidence>
<feature type="region of interest" description="Disordered" evidence="12">
    <location>
        <begin position="1"/>
        <end position="26"/>
    </location>
</feature>
<comment type="subcellular location">
    <subcellularLocation>
        <location evidence="1">Cytoplasm</location>
        <location evidence="1">Cytoskeleton</location>
        <location evidence="1">Cilium axoneme</location>
    </subcellularLocation>
</comment>
<keyword evidence="9" id="KW-0966">Cell projection</keyword>
<dbReference type="SUPFAM" id="SSF52058">
    <property type="entry name" value="L domain-like"/>
    <property type="match status" value="1"/>
</dbReference>
<dbReference type="InterPro" id="IPR001611">
    <property type="entry name" value="Leu-rich_rpt"/>
</dbReference>
<keyword evidence="7" id="KW-0505">Motor protein</keyword>
<evidence type="ECO:0000256" key="10">
    <source>
        <dbReference type="ARBA" id="ARBA00049659"/>
    </source>
</evidence>
<comment type="similarity">
    <text evidence="10">Belongs to the dynein light chain LC1-type family.</text>
</comment>
<evidence type="ECO:0000256" key="3">
    <source>
        <dbReference type="ARBA" id="ARBA00022614"/>
    </source>
</evidence>
<protein>
    <recommendedName>
        <fullName evidence="11">Dynein axonemal light chain 1</fullName>
    </recommendedName>
</protein>
<evidence type="ECO:0000256" key="9">
    <source>
        <dbReference type="ARBA" id="ARBA00023273"/>
    </source>
</evidence>
<feature type="compositionally biased region" description="Basic residues" evidence="12">
    <location>
        <begin position="9"/>
        <end position="26"/>
    </location>
</feature>
<evidence type="ECO:0000256" key="11">
    <source>
        <dbReference type="ARBA" id="ARBA00049760"/>
    </source>
</evidence>
<comment type="caution">
    <text evidence="13">The sequence shown here is derived from an EMBL/GenBank/DDBJ whole genome shotgun (WGS) entry which is preliminary data.</text>
</comment>
<evidence type="ECO:0000313" key="14">
    <source>
        <dbReference type="Proteomes" id="UP001162164"/>
    </source>
</evidence>
<evidence type="ECO:0000256" key="7">
    <source>
        <dbReference type="ARBA" id="ARBA00023175"/>
    </source>
</evidence>
<dbReference type="PROSITE" id="PS51450">
    <property type="entry name" value="LRR"/>
    <property type="match status" value="3"/>
</dbReference>
<sequence>MSKPTTIKRSYKKMGGKTSRRGHSRGRGCRVSISISAHRKDGQLLSALVKCEKLSLSTNMIEKIAGLSALKNLKILSLSRNYIKNIAGLEGVADSLEELWMSYNFIEKLKGIGVLKNLKVLYIANNVVKEWVEFNKLNELQNLQELLFVGNPLMENMETEAYKAEIARRLPHLKKLDGEPILRDEGD</sequence>
<evidence type="ECO:0000313" key="13">
    <source>
        <dbReference type="EMBL" id="KAJ8984379.1"/>
    </source>
</evidence>
<reference evidence="13" key="1">
    <citation type="journal article" date="2023" name="Insect Mol. Biol.">
        <title>Genome sequencing provides insights into the evolution of gene families encoding plant cell wall-degrading enzymes in longhorned beetles.</title>
        <authorList>
            <person name="Shin N.R."/>
            <person name="Okamura Y."/>
            <person name="Kirsch R."/>
            <person name="Pauchet Y."/>
        </authorList>
    </citation>
    <scope>NUCLEOTIDE SEQUENCE</scope>
    <source>
        <strain evidence="13">MMC_N1</strain>
    </source>
</reference>
<evidence type="ECO:0000256" key="6">
    <source>
        <dbReference type="ARBA" id="ARBA00023017"/>
    </source>
</evidence>
<dbReference type="InterPro" id="IPR032675">
    <property type="entry name" value="LRR_dom_sf"/>
</dbReference>
<evidence type="ECO:0000256" key="12">
    <source>
        <dbReference type="SAM" id="MobiDB-lite"/>
    </source>
</evidence>
<evidence type="ECO:0000256" key="5">
    <source>
        <dbReference type="ARBA" id="ARBA00022737"/>
    </source>
</evidence>
<organism evidence="13 14">
    <name type="scientific">Molorchus minor</name>
    <dbReference type="NCBI Taxonomy" id="1323400"/>
    <lineage>
        <taxon>Eukaryota</taxon>
        <taxon>Metazoa</taxon>
        <taxon>Ecdysozoa</taxon>
        <taxon>Arthropoda</taxon>
        <taxon>Hexapoda</taxon>
        <taxon>Insecta</taxon>
        <taxon>Pterygota</taxon>
        <taxon>Neoptera</taxon>
        <taxon>Endopterygota</taxon>
        <taxon>Coleoptera</taxon>
        <taxon>Polyphaga</taxon>
        <taxon>Cucujiformia</taxon>
        <taxon>Chrysomeloidea</taxon>
        <taxon>Cerambycidae</taxon>
        <taxon>Lamiinae</taxon>
        <taxon>Monochamini</taxon>
        <taxon>Molorchus</taxon>
    </lineage>
</organism>
<evidence type="ECO:0000256" key="2">
    <source>
        <dbReference type="ARBA" id="ARBA00022490"/>
    </source>
</evidence>
<dbReference type="InterPro" id="IPR025875">
    <property type="entry name" value="Leu-rich_rpt_4"/>
</dbReference>
<dbReference type="SMART" id="SM00365">
    <property type="entry name" value="LRR_SD22"/>
    <property type="match status" value="5"/>
</dbReference>
<evidence type="ECO:0000256" key="1">
    <source>
        <dbReference type="ARBA" id="ARBA00004430"/>
    </source>
</evidence>
<keyword evidence="8" id="KW-0206">Cytoskeleton</keyword>
<keyword evidence="5" id="KW-0677">Repeat</keyword>
<dbReference type="EMBL" id="JAPWTJ010000039">
    <property type="protein sequence ID" value="KAJ8984379.1"/>
    <property type="molecule type" value="Genomic_DNA"/>
</dbReference>
<keyword evidence="3" id="KW-0433">Leucine-rich repeat</keyword>
<dbReference type="PANTHER" id="PTHR15454">
    <property type="entry name" value="NISCHARIN RELATED"/>
    <property type="match status" value="1"/>
</dbReference>
<dbReference type="Proteomes" id="UP001162164">
    <property type="component" value="Unassembled WGS sequence"/>
</dbReference>
<keyword evidence="6" id="KW-0243">Dynein</keyword>
<keyword evidence="4" id="KW-0493">Microtubule</keyword>
<gene>
    <name evidence="13" type="ORF">NQ317_003527</name>
</gene>
<keyword evidence="14" id="KW-1185">Reference proteome</keyword>
<accession>A0ABQ9K214</accession>
<keyword evidence="2" id="KW-0963">Cytoplasm</keyword>
<dbReference type="Gene3D" id="3.80.10.10">
    <property type="entry name" value="Ribonuclease Inhibitor"/>
    <property type="match status" value="1"/>
</dbReference>
<dbReference type="Pfam" id="PF12799">
    <property type="entry name" value="LRR_4"/>
    <property type="match status" value="2"/>
</dbReference>
<dbReference type="PANTHER" id="PTHR15454:SF73">
    <property type="entry name" value="DYNEIN AXONEMAL LIGHT CHAIN 1"/>
    <property type="match status" value="1"/>
</dbReference>
<proteinExistence type="inferred from homology"/>